<dbReference type="EMBL" id="CP041395">
    <property type="protein sequence ID" value="QDM12042.1"/>
    <property type="molecule type" value="Genomic_DNA"/>
</dbReference>
<evidence type="ECO:0000313" key="24">
    <source>
        <dbReference type="Proteomes" id="UP000473905"/>
    </source>
</evidence>
<evidence type="ECO:0000313" key="23">
    <source>
        <dbReference type="Proteomes" id="UP000435985"/>
    </source>
</evidence>
<dbReference type="GO" id="GO:0140114">
    <property type="term" value="P:cellular detoxification of fluoride"/>
    <property type="evidence" value="ECO:0007669"/>
    <property type="project" value="UniProtKB-UniRule"/>
</dbReference>
<dbReference type="NCBIfam" id="TIGR00494">
    <property type="entry name" value="crcB"/>
    <property type="match status" value="1"/>
</dbReference>
<keyword evidence="4 11" id="KW-0812">Transmembrane</keyword>
<feature type="transmembrane region" description="Helical" evidence="11">
    <location>
        <begin position="96"/>
        <end position="121"/>
    </location>
</feature>
<keyword evidence="7 11" id="KW-0472">Membrane</keyword>
<evidence type="ECO:0000313" key="13">
    <source>
        <dbReference type="EMBL" id="KAA4090879.1"/>
    </source>
</evidence>
<feature type="binding site" evidence="11">
    <location>
        <position position="79"/>
    </location>
    <ligand>
        <name>Na(+)</name>
        <dbReference type="ChEBI" id="CHEBI:29101"/>
        <note>structural</note>
    </ligand>
</feature>
<evidence type="ECO:0000313" key="18">
    <source>
        <dbReference type="EMBL" id="QDM12042.1"/>
    </source>
</evidence>
<dbReference type="Proteomes" id="UP000375690">
    <property type="component" value="Unassembled WGS sequence"/>
</dbReference>
<feature type="transmembrane region" description="Helical" evidence="11">
    <location>
        <begin position="34"/>
        <end position="56"/>
    </location>
</feature>
<gene>
    <name evidence="11 16" type="primary">crcB</name>
    <name evidence="11" type="synonym">fluC</name>
    <name evidence="18" type="ORF">DYI28_26885</name>
    <name evidence="16" type="ORF">F3B53_13175</name>
    <name evidence="14" type="ORF">F3B90_11645</name>
    <name evidence="15" type="ORF">F3B98_21500</name>
    <name evidence="13" type="ORF">F3D66_24120</name>
    <name evidence="12" type="ORF">F3D71_04065</name>
    <name evidence="17" type="ORF">PO382_16130</name>
</gene>
<dbReference type="Proteomes" id="UP000323717">
    <property type="component" value="Unassembled WGS sequence"/>
</dbReference>
<evidence type="ECO:0000256" key="10">
    <source>
        <dbReference type="ARBA" id="ARBA00035585"/>
    </source>
</evidence>
<dbReference type="STRING" id="28116.Bovatus_04769"/>
<reference evidence="18" key="4">
    <citation type="submission" date="2019-07" db="EMBL/GenBank/DDBJ databases">
        <authorList>
            <person name="Ross B.D."/>
            <person name="Verster A.J."/>
            <person name="Radey M.C."/>
            <person name="Schmidtke D.T."/>
            <person name="Pope C.E."/>
            <person name="Hoffman L.R."/>
            <person name="Hajjar A."/>
            <person name="Peterson S.B."/>
            <person name="Borenstein E."/>
            <person name="Mougous J.D."/>
        </authorList>
    </citation>
    <scope>NUCLEOTIDE SEQUENCE</scope>
    <source>
        <strain evidence="18">3725 D1 iv</strain>
    </source>
</reference>
<accession>A0A139LH19</accession>
<keyword evidence="5 11" id="KW-1133">Transmembrane helix</keyword>
<dbReference type="InterPro" id="IPR003691">
    <property type="entry name" value="FluC"/>
</dbReference>
<evidence type="ECO:0000256" key="6">
    <source>
        <dbReference type="ARBA" id="ARBA00023065"/>
    </source>
</evidence>
<sequence>MSKEVIYIFIGGGTGSALRYFIQLLMHERIVPYHFPWATFTVNLLGSFLIGLFYALSERFHLPFEVRLFLTTGLCGGFTTFSTFSSDGVGLLKGEFYGAFVLYTLLSIGIGLAATLAGGYVGKQI</sequence>
<dbReference type="PANTHER" id="PTHR28259">
    <property type="entry name" value="FLUORIDE EXPORT PROTEIN 1-RELATED"/>
    <property type="match status" value="1"/>
</dbReference>
<dbReference type="Proteomes" id="UP000318823">
    <property type="component" value="Chromosome"/>
</dbReference>
<dbReference type="AlphaFoldDB" id="A0A139LH19"/>
<dbReference type="GeneID" id="92987552"/>
<evidence type="ECO:0000313" key="22">
    <source>
        <dbReference type="Proteomes" id="UP000424805"/>
    </source>
</evidence>
<organism evidence="16 21">
    <name type="scientific">Bacteroides ovatus</name>
    <dbReference type="NCBI Taxonomy" id="28116"/>
    <lineage>
        <taxon>Bacteria</taxon>
        <taxon>Pseudomonadati</taxon>
        <taxon>Bacteroidota</taxon>
        <taxon>Bacteroidia</taxon>
        <taxon>Bacteroidales</taxon>
        <taxon>Bacteroidaceae</taxon>
        <taxon>Bacteroides</taxon>
    </lineage>
</organism>
<keyword evidence="24" id="KW-1185">Reference proteome</keyword>
<dbReference type="PANTHER" id="PTHR28259:SF1">
    <property type="entry name" value="FLUORIDE EXPORT PROTEIN 1-RELATED"/>
    <property type="match status" value="1"/>
</dbReference>
<evidence type="ECO:0000313" key="12">
    <source>
        <dbReference type="EMBL" id="KAA3953971.1"/>
    </source>
</evidence>
<evidence type="ECO:0000313" key="16">
    <source>
        <dbReference type="EMBL" id="KAB1325925.1"/>
    </source>
</evidence>
<dbReference type="Pfam" id="PF02537">
    <property type="entry name" value="CRCB"/>
    <property type="match status" value="1"/>
</dbReference>
<comment type="function">
    <text evidence="11">Fluoride-specific ion channel. Important for reducing fluoride concentration in the cell, thus reducing its toxicity.</text>
</comment>
<evidence type="ECO:0000256" key="1">
    <source>
        <dbReference type="ARBA" id="ARBA00004651"/>
    </source>
</evidence>
<evidence type="ECO:0000313" key="15">
    <source>
        <dbReference type="EMBL" id="KAA4661793.1"/>
    </source>
</evidence>
<reference evidence="20 21" key="3">
    <citation type="journal article" date="2019" name="Nat. Med.">
        <title>A library of human gut bacterial isolates paired with longitudinal multiomics data enables mechanistic microbiome research.</title>
        <authorList>
            <person name="Poyet M."/>
            <person name="Groussin M."/>
            <person name="Gibbons S.M."/>
            <person name="Avila-Pacheco J."/>
            <person name="Jiang X."/>
            <person name="Kearney S.M."/>
            <person name="Perrotta A.R."/>
            <person name="Berdy B."/>
            <person name="Zhao S."/>
            <person name="Lieberman T.D."/>
            <person name="Swanson P.K."/>
            <person name="Smith M."/>
            <person name="Roesemann S."/>
            <person name="Alexander J.E."/>
            <person name="Rich S.A."/>
            <person name="Livny J."/>
            <person name="Vlamakis H."/>
            <person name="Clish C."/>
            <person name="Bullock K."/>
            <person name="Deik A."/>
            <person name="Scott J."/>
            <person name="Pierce K.A."/>
            <person name="Xavier R.J."/>
            <person name="Alm E.J."/>
        </authorList>
    </citation>
    <scope>NUCLEOTIDE SEQUENCE [LARGE SCALE GENOMIC DNA]</scope>
    <source>
        <strain evidence="13 24">BIOML-A134</strain>
        <strain evidence="15 23">BIOML-A14</strain>
        <strain evidence="14 22">BIOML-A15</strain>
        <strain evidence="12 20">BIOML-A163</strain>
        <strain evidence="16 21">BIOML-A2</strain>
    </source>
</reference>
<reference evidence="18" key="2">
    <citation type="journal article" date="2018" name="Nature">
        <title>Human gut bacteria contain acquired interbacterial defence systems.</title>
        <authorList>
            <person name="Ross B.D."/>
            <person name="Verster A.J."/>
            <person name="Radey M.C."/>
            <person name="Schmidtke D.T."/>
            <person name="Pope C.E."/>
            <person name="Hoffman L.R."/>
            <person name="Hajjar A."/>
            <person name="Peterson S.B."/>
            <person name="Borenstein E."/>
            <person name="Mougous J."/>
        </authorList>
    </citation>
    <scope>NUCLEOTIDE SEQUENCE</scope>
    <source>
        <strain evidence="18">3725 D1 iv</strain>
    </source>
</reference>
<evidence type="ECO:0000313" key="14">
    <source>
        <dbReference type="EMBL" id="KAA4627131.1"/>
    </source>
</evidence>
<dbReference type="EMBL" id="VWFC01000014">
    <property type="protein sequence ID" value="KAB1325925.1"/>
    <property type="molecule type" value="Genomic_DNA"/>
</dbReference>
<reference evidence="17" key="5">
    <citation type="submission" date="2022-10" db="EMBL/GenBank/DDBJ databases">
        <title>Human gut microbiome strain richness.</title>
        <authorList>
            <person name="Chen-Liaw A."/>
        </authorList>
    </citation>
    <scope>NUCLEOTIDE SEQUENCE</scope>
    <source>
        <strain evidence="17">BSD2780120875st1_E1_BSD2780120875_150330</strain>
    </source>
</reference>
<dbReference type="RefSeq" id="WP_004309778.1">
    <property type="nucleotide sequence ID" value="NZ_CAKJYZ010000002.1"/>
</dbReference>
<dbReference type="EMBL" id="VWFO01000035">
    <property type="protein sequence ID" value="KAA4661793.1"/>
    <property type="molecule type" value="Genomic_DNA"/>
</dbReference>
<comment type="similarity">
    <text evidence="9 11">Belongs to the fluoride channel Fluc/FEX (TC 1.A.43) family.</text>
</comment>
<evidence type="ECO:0000256" key="4">
    <source>
        <dbReference type="ARBA" id="ARBA00022692"/>
    </source>
</evidence>
<name>A0A139LH19_BACOV</name>
<dbReference type="EMBL" id="VWKB01000041">
    <property type="protein sequence ID" value="KAA4090879.1"/>
    <property type="molecule type" value="Genomic_DNA"/>
</dbReference>
<keyword evidence="8 11" id="KW-0407">Ion channel</keyword>
<dbReference type="Proteomes" id="UP000435985">
    <property type="component" value="Unassembled WGS sequence"/>
</dbReference>
<evidence type="ECO:0000256" key="8">
    <source>
        <dbReference type="ARBA" id="ARBA00023303"/>
    </source>
</evidence>
<dbReference type="GO" id="GO:0005886">
    <property type="term" value="C:plasma membrane"/>
    <property type="evidence" value="ECO:0007669"/>
    <property type="project" value="UniProtKB-SubCell"/>
</dbReference>
<keyword evidence="11" id="KW-0813">Transport</keyword>
<evidence type="ECO:0000313" key="17">
    <source>
        <dbReference type="EMBL" id="MDC2743753.1"/>
    </source>
</evidence>
<keyword evidence="3" id="KW-0997">Cell inner membrane</keyword>
<evidence type="ECO:0000256" key="7">
    <source>
        <dbReference type="ARBA" id="ARBA00023136"/>
    </source>
</evidence>
<dbReference type="EMBL" id="JAQNZF010000022">
    <property type="protein sequence ID" value="MDC2743753.1"/>
    <property type="molecule type" value="Genomic_DNA"/>
</dbReference>
<dbReference type="Proteomes" id="UP001219389">
    <property type="component" value="Unassembled WGS sequence"/>
</dbReference>
<evidence type="ECO:0000313" key="21">
    <source>
        <dbReference type="Proteomes" id="UP000375690"/>
    </source>
</evidence>
<dbReference type="GO" id="GO:0046872">
    <property type="term" value="F:metal ion binding"/>
    <property type="evidence" value="ECO:0007669"/>
    <property type="project" value="UniProtKB-KW"/>
</dbReference>
<protein>
    <recommendedName>
        <fullName evidence="11">Fluoride-specific ion channel FluC</fullName>
    </recommendedName>
</protein>
<evidence type="ECO:0000256" key="11">
    <source>
        <dbReference type="HAMAP-Rule" id="MF_00454"/>
    </source>
</evidence>
<dbReference type="EMBL" id="VWLE01000028">
    <property type="protein sequence ID" value="KAA3953971.1"/>
    <property type="molecule type" value="Genomic_DNA"/>
</dbReference>
<comment type="subcellular location">
    <subcellularLocation>
        <location evidence="1 11">Cell membrane</location>
        <topology evidence="1 11">Multi-pass membrane protein</topology>
    </subcellularLocation>
</comment>
<dbReference type="Proteomes" id="UP000424805">
    <property type="component" value="Unassembled WGS sequence"/>
</dbReference>
<reference evidence="19" key="1">
    <citation type="journal article" date="2018" name="J. Anim. Genet.">
        <title>Acquired interbacterial defense systems protect against interspecies antagonism in the human gut microbiome.</title>
        <authorList>
            <person name="Ross B.D."/>
            <person name="Verster A.J."/>
            <person name="Radey M.C."/>
            <person name="Schmidtke D.T."/>
            <person name="Pope C.E."/>
            <person name="Hoffman L.R."/>
            <person name="Hajjar A."/>
            <person name="Peterson S.B."/>
            <person name="Borenstein E."/>
            <person name="Mougous J."/>
        </authorList>
    </citation>
    <scope>NUCLEOTIDE SEQUENCE [LARGE SCALE GENOMIC DNA]</scope>
    <source>
        <strain evidence="19">3725 D1 iv</strain>
    </source>
</reference>
<dbReference type="HAMAP" id="MF_00454">
    <property type="entry name" value="FluC"/>
    <property type="match status" value="1"/>
</dbReference>
<feature type="transmembrane region" description="Helical" evidence="11">
    <location>
        <begin position="68"/>
        <end position="84"/>
    </location>
</feature>
<evidence type="ECO:0000313" key="19">
    <source>
        <dbReference type="Proteomes" id="UP000318823"/>
    </source>
</evidence>
<evidence type="ECO:0000256" key="5">
    <source>
        <dbReference type="ARBA" id="ARBA00022989"/>
    </source>
</evidence>
<evidence type="ECO:0000256" key="2">
    <source>
        <dbReference type="ARBA" id="ARBA00022475"/>
    </source>
</evidence>
<feature type="binding site" evidence="11">
    <location>
        <position position="76"/>
    </location>
    <ligand>
        <name>Na(+)</name>
        <dbReference type="ChEBI" id="CHEBI:29101"/>
        <note>structural</note>
    </ligand>
</feature>
<proteinExistence type="inferred from homology"/>
<evidence type="ECO:0000256" key="3">
    <source>
        <dbReference type="ARBA" id="ARBA00022519"/>
    </source>
</evidence>
<keyword evidence="11" id="KW-0479">Metal-binding</keyword>
<feature type="transmembrane region" description="Helical" evidence="11">
    <location>
        <begin position="5"/>
        <end position="22"/>
    </location>
</feature>
<evidence type="ECO:0000256" key="9">
    <source>
        <dbReference type="ARBA" id="ARBA00035120"/>
    </source>
</evidence>
<evidence type="ECO:0000313" key="20">
    <source>
        <dbReference type="Proteomes" id="UP000323717"/>
    </source>
</evidence>
<keyword evidence="6 11" id="KW-0406">Ion transport</keyword>
<dbReference type="EMBL" id="VWFP01000010">
    <property type="protein sequence ID" value="KAA4627131.1"/>
    <property type="molecule type" value="Genomic_DNA"/>
</dbReference>
<keyword evidence="2 11" id="KW-1003">Cell membrane</keyword>
<dbReference type="GO" id="GO:0062054">
    <property type="term" value="F:fluoride channel activity"/>
    <property type="evidence" value="ECO:0007669"/>
    <property type="project" value="UniProtKB-UniRule"/>
</dbReference>
<comment type="catalytic activity">
    <reaction evidence="10">
        <text>fluoride(in) = fluoride(out)</text>
        <dbReference type="Rhea" id="RHEA:76159"/>
        <dbReference type="ChEBI" id="CHEBI:17051"/>
    </reaction>
    <physiologicalReaction direction="left-to-right" evidence="10">
        <dbReference type="Rhea" id="RHEA:76160"/>
    </physiologicalReaction>
</comment>
<comment type="activity regulation">
    <text evidence="11">Na(+) is not transported, but it plays an essential structural role and its presence is essential for fluoride channel function.</text>
</comment>
<keyword evidence="11" id="KW-0915">Sodium</keyword>
<dbReference type="Proteomes" id="UP000473905">
    <property type="component" value="Unassembled WGS sequence"/>
</dbReference>